<protein>
    <submittedName>
        <fullName evidence="2">Uncharacterized protein</fullName>
    </submittedName>
</protein>
<keyword evidence="3" id="KW-1185">Reference proteome</keyword>
<evidence type="ECO:0000313" key="2">
    <source>
        <dbReference type="EMBL" id="KAG7370605.1"/>
    </source>
</evidence>
<dbReference type="Proteomes" id="UP000693970">
    <property type="component" value="Unassembled WGS sequence"/>
</dbReference>
<comment type="caution">
    <text evidence="2">The sequence shown here is derived from an EMBL/GenBank/DDBJ whole genome shotgun (WGS) entry which is preliminary data.</text>
</comment>
<reference evidence="2" key="1">
    <citation type="journal article" date="2021" name="Sci. Rep.">
        <title>Diploid genomic architecture of Nitzschia inconspicua, an elite biomass production diatom.</title>
        <authorList>
            <person name="Oliver A."/>
            <person name="Podell S."/>
            <person name="Pinowska A."/>
            <person name="Traller J.C."/>
            <person name="Smith S.R."/>
            <person name="McClure R."/>
            <person name="Beliaev A."/>
            <person name="Bohutskyi P."/>
            <person name="Hill E.A."/>
            <person name="Rabines A."/>
            <person name="Zheng H."/>
            <person name="Allen L.Z."/>
            <person name="Kuo A."/>
            <person name="Grigoriev I.V."/>
            <person name="Allen A.E."/>
            <person name="Hazlebeck D."/>
            <person name="Allen E.E."/>
        </authorList>
    </citation>
    <scope>NUCLEOTIDE SEQUENCE</scope>
    <source>
        <strain evidence="2">Hildebrandi</strain>
    </source>
</reference>
<dbReference type="AlphaFoldDB" id="A0A9K3LZB8"/>
<organism evidence="2 3">
    <name type="scientific">Nitzschia inconspicua</name>
    <dbReference type="NCBI Taxonomy" id="303405"/>
    <lineage>
        <taxon>Eukaryota</taxon>
        <taxon>Sar</taxon>
        <taxon>Stramenopiles</taxon>
        <taxon>Ochrophyta</taxon>
        <taxon>Bacillariophyta</taxon>
        <taxon>Bacillariophyceae</taxon>
        <taxon>Bacillariophycidae</taxon>
        <taxon>Bacillariales</taxon>
        <taxon>Bacillariaceae</taxon>
        <taxon>Nitzschia</taxon>
    </lineage>
</organism>
<accession>A0A9K3LZB8</accession>
<reference evidence="2" key="2">
    <citation type="submission" date="2021-04" db="EMBL/GenBank/DDBJ databases">
        <authorList>
            <person name="Podell S."/>
        </authorList>
    </citation>
    <scope>NUCLEOTIDE SEQUENCE</scope>
    <source>
        <strain evidence="2">Hildebrandi</strain>
    </source>
</reference>
<sequence>MAPLNKNSASFKCSYSKRRRQRGRQPILVEEDGMEFHEAALILEHYQRHARSLDIILEHEGDCEGQDNDDYDSAKEDTDFHHYNELLSPRYRKTKSLKRTKTFTCLTNLDRMECDSSTDTATAAEAPQQRNASSSCKVSSSLTQCRS</sequence>
<proteinExistence type="predicted"/>
<gene>
    <name evidence="2" type="ORF">IV203_019175</name>
</gene>
<feature type="region of interest" description="Disordered" evidence="1">
    <location>
        <begin position="117"/>
        <end position="147"/>
    </location>
</feature>
<evidence type="ECO:0000313" key="3">
    <source>
        <dbReference type="Proteomes" id="UP000693970"/>
    </source>
</evidence>
<feature type="compositionally biased region" description="Polar residues" evidence="1">
    <location>
        <begin position="128"/>
        <end position="147"/>
    </location>
</feature>
<evidence type="ECO:0000256" key="1">
    <source>
        <dbReference type="SAM" id="MobiDB-lite"/>
    </source>
</evidence>
<dbReference type="EMBL" id="JAGRRH010000004">
    <property type="protein sequence ID" value="KAG7370605.1"/>
    <property type="molecule type" value="Genomic_DNA"/>
</dbReference>
<name>A0A9K3LZB8_9STRA</name>